<dbReference type="GO" id="GO:0003676">
    <property type="term" value="F:nucleic acid binding"/>
    <property type="evidence" value="ECO:0007669"/>
    <property type="project" value="InterPro"/>
</dbReference>
<organism evidence="1 2">
    <name type="scientific">Euphydryas editha</name>
    <name type="common">Edith's checkerspot</name>
    <dbReference type="NCBI Taxonomy" id="104508"/>
    <lineage>
        <taxon>Eukaryota</taxon>
        <taxon>Metazoa</taxon>
        <taxon>Ecdysozoa</taxon>
        <taxon>Arthropoda</taxon>
        <taxon>Hexapoda</taxon>
        <taxon>Insecta</taxon>
        <taxon>Pterygota</taxon>
        <taxon>Neoptera</taxon>
        <taxon>Endopterygota</taxon>
        <taxon>Lepidoptera</taxon>
        <taxon>Glossata</taxon>
        <taxon>Ditrysia</taxon>
        <taxon>Papilionoidea</taxon>
        <taxon>Nymphalidae</taxon>
        <taxon>Nymphalinae</taxon>
        <taxon>Euphydryas</taxon>
    </lineage>
</organism>
<gene>
    <name evidence="1" type="ORF">EEDITHA_LOCUS17240</name>
</gene>
<proteinExistence type="predicted"/>
<sequence>MFAPSYKIVEKRATELDTSFLHQDNAPVHQAGRTTDYLCEVGVKLLGQPPYSPDLAPRDCAFSSCEETKGRKFF</sequence>
<evidence type="ECO:0000313" key="1">
    <source>
        <dbReference type="EMBL" id="CAH2102643.1"/>
    </source>
</evidence>
<reference evidence="1" key="1">
    <citation type="submission" date="2022-03" db="EMBL/GenBank/DDBJ databases">
        <authorList>
            <person name="Tunstrom K."/>
        </authorList>
    </citation>
    <scope>NUCLEOTIDE SEQUENCE</scope>
</reference>
<dbReference type="InterPro" id="IPR036397">
    <property type="entry name" value="RNaseH_sf"/>
</dbReference>
<protein>
    <submittedName>
        <fullName evidence="1">Uncharacterized protein</fullName>
    </submittedName>
</protein>
<keyword evidence="2" id="KW-1185">Reference proteome</keyword>
<comment type="caution">
    <text evidence="1">The sequence shown here is derived from an EMBL/GenBank/DDBJ whole genome shotgun (WGS) entry which is preliminary data.</text>
</comment>
<evidence type="ECO:0000313" key="2">
    <source>
        <dbReference type="Proteomes" id="UP001153954"/>
    </source>
</evidence>
<dbReference type="Gene3D" id="3.30.420.10">
    <property type="entry name" value="Ribonuclease H-like superfamily/Ribonuclease H"/>
    <property type="match status" value="1"/>
</dbReference>
<dbReference type="Proteomes" id="UP001153954">
    <property type="component" value="Unassembled WGS sequence"/>
</dbReference>
<name>A0AAU9UTX1_EUPED</name>
<accession>A0AAU9UTX1</accession>
<dbReference type="AlphaFoldDB" id="A0AAU9UTX1"/>
<dbReference type="EMBL" id="CAKOGL010000025">
    <property type="protein sequence ID" value="CAH2102643.1"/>
    <property type="molecule type" value="Genomic_DNA"/>
</dbReference>